<dbReference type="InterPro" id="IPR002937">
    <property type="entry name" value="Amino_oxidase"/>
</dbReference>
<dbReference type="AlphaFoldDB" id="A0A0W0CXP4"/>
<dbReference type="InterPro" id="IPR036188">
    <property type="entry name" value="FAD/NAD-bd_sf"/>
</dbReference>
<accession>A0A0W0CXP4</accession>
<evidence type="ECO:0000259" key="1">
    <source>
        <dbReference type="Pfam" id="PF01593"/>
    </source>
</evidence>
<dbReference type="SUPFAM" id="SSF51905">
    <property type="entry name" value="FAD/NAD(P)-binding domain"/>
    <property type="match status" value="1"/>
</dbReference>
<dbReference type="PANTHER" id="PTHR10742:SF410">
    <property type="entry name" value="LYSINE-SPECIFIC HISTONE DEMETHYLASE 2"/>
    <property type="match status" value="1"/>
</dbReference>
<proteinExistence type="predicted"/>
<dbReference type="Pfam" id="PF01593">
    <property type="entry name" value="Amino_oxidase"/>
    <property type="match status" value="1"/>
</dbReference>
<dbReference type="PANTHER" id="PTHR10742">
    <property type="entry name" value="FLAVIN MONOAMINE OXIDASE"/>
    <property type="match status" value="1"/>
</dbReference>
<dbReference type="Gene3D" id="3.90.660.10">
    <property type="match status" value="1"/>
</dbReference>
<comment type="caution">
    <text evidence="2">The sequence shown here is derived from an EMBL/GenBank/DDBJ whole genome shotgun (WGS) entry which is preliminary data.</text>
</comment>
<dbReference type="VEuPathDB" id="FungiDB:B1J91_M07612g"/>
<name>A0A0W0CXP4_CANGB</name>
<dbReference type="SUPFAM" id="SSF54373">
    <property type="entry name" value="FAD-linked reductases, C-terminal domain"/>
    <property type="match status" value="1"/>
</dbReference>
<dbReference type="GO" id="GO:0046208">
    <property type="term" value="P:spermine catabolic process"/>
    <property type="evidence" value="ECO:0007669"/>
    <property type="project" value="EnsemblFungi"/>
</dbReference>
<dbReference type="Proteomes" id="UP000054886">
    <property type="component" value="Unassembled WGS sequence"/>
</dbReference>
<dbReference type="VEuPathDB" id="FungiDB:GVI51_M07601"/>
<dbReference type="GO" id="GO:0015940">
    <property type="term" value="P:pantothenate biosynthetic process"/>
    <property type="evidence" value="ECO:0007669"/>
    <property type="project" value="EnsemblFungi"/>
</dbReference>
<dbReference type="GO" id="GO:0046592">
    <property type="term" value="F:polyamine oxidase activity"/>
    <property type="evidence" value="ECO:0007669"/>
    <property type="project" value="EnsemblFungi"/>
</dbReference>
<dbReference type="InterPro" id="IPR050281">
    <property type="entry name" value="Flavin_monoamine_oxidase"/>
</dbReference>
<dbReference type="VEuPathDB" id="FungiDB:GWK60_M07601"/>
<dbReference type="Gene3D" id="3.50.50.60">
    <property type="entry name" value="FAD/NAD(P)-binding domain"/>
    <property type="match status" value="2"/>
</dbReference>
<reference evidence="2 3" key="1">
    <citation type="submission" date="2015-10" db="EMBL/GenBank/DDBJ databases">
        <title>Draft genomes sequences of Candida glabrata isolates 1A, 1B, 2A, 2B, 3A and 3B.</title>
        <authorList>
            <person name="Haavelsrud O.E."/>
            <person name="Gaustad P."/>
        </authorList>
    </citation>
    <scope>NUCLEOTIDE SEQUENCE [LARGE SCALE GENOMIC DNA]</scope>
    <source>
        <strain evidence="2">910700640</strain>
    </source>
</reference>
<feature type="domain" description="Amine oxidase" evidence="1">
    <location>
        <begin position="14"/>
        <end position="574"/>
    </location>
</feature>
<gene>
    <name evidence="2" type="ORF">AO440_004182</name>
</gene>
<protein>
    <submittedName>
        <fullName evidence="2">Polyamine oxidase FMS1</fullName>
    </submittedName>
</protein>
<dbReference type="EMBL" id="LLZZ01000117">
    <property type="protein sequence ID" value="KTB04281.1"/>
    <property type="molecule type" value="Genomic_DNA"/>
</dbReference>
<sequence length="578" mass="63247">MDRTYDVVVVGAGIAGLKAASVLTQSGKSCLVIESRDRIGGRLCTVTGYNGARYDLGASWHHDTLTNRLFAEEVQLAAVDGADSTPQMFSGGATHCSASSASSASTGGNSAGVYAPFVFDDDDPLIVDKIRGSLGDVTIRLIADEIEKFIELYFHSEYTAELSDDNDSQHSHEGFPRADMPLFDMLLMYLQQRAPFLTDDQMWYGIQYARYMELWHGVSWYQLSSRDSFFGHQGRNAFVMNYDTIYNRIHGQIRTELGTVQLNSTVTKIENAGAHTTVSYTTSSASGAEDTQHGQHGAAGQQHTVQCSYVIVTIPQSLLSEGAVEFKPPLVPQISAALQKMHFGSLGKVVFEFEECCWDLHTAKIVAVAHAAADTRAEFTALLRKESREKNYTAQRLQALVQDVKQLLGDDAVRHDCWNQPLLFVNMAKTTGVPSLMMLMAPPLTHYIESLHDSHQVYEFFKPVLSQIMSVCNAPGPIINGLDIAGGVAGGVANFSDKGPILRNVIVTDWTNDPYSKGAYSACYAGDDALDMFLAMSNGQSSRVRFAGEHTILDGAGCAYGAWESGEREANYILKQMK</sequence>
<organism evidence="2 3">
    <name type="scientific">Candida glabrata</name>
    <name type="common">Yeast</name>
    <name type="synonym">Torulopsis glabrata</name>
    <dbReference type="NCBI Taxonomy" id="5478"/>
    <lineage>
        <taxon>Eukaryota</taxon>
        <taxon>Fungi</taxon>
        <taxon>Dikarya</taxon>
        <taxon>Ascomycota</taxon>
        <taxon>Saccharomycotina</taxon>
        <taxon>Saccharomycetes</taxon>
        <taxon>Saccharomycetales</taxon>
        <taxon>Saccharomycetaceae</taxon>
        <taxon>Nakaseomyces</taxon>
    </lineage>
</organism>
<evidence type="ECO:0000313" key="3">
    <source>
        <dbReference type="Proteomes" id="UP000054886"/>
    </source>
</evidence>
<evidence type="ECO:0000313" key="2">
    <source>
        <dbReference type="EMBL" id="KTB04281.1"/>
    </source>
</evidence>
<dbReference type="VEuPathDB" id="FungiDB:CAGL0M07612g"/>